<evidence type="ECO:0000313" key="1">
    <source>
        <dbReference type="EMBL" id="KAJ3653703.1"/>
    </source>
</evidence>
<evidence type="ECO:0000313" key="2">
    <source>
        <dbReference type="Proteomes" id="UP001168821"/>
    </source>
</evidence>
<protein>
    <submittedName>
        <fullName evidence="1">Uncharacterized protein</fullName>
    </submittedName>
</protein>
<accession>A0AA38IET1</accession>
<gene>
    <name evidence="1" type="ORF">Zmor_012941</name>
</gene>
<organism evidence="1 2">
    <name type="scientific">Zophobas morio</name>
    <dbReference type="NCBI Taxonomy" id="2755281"/>
    <lineage>
        <taxon>Eukaryota</taxon>
        <taxon>Metazoa</taxon>
        <taxon>Ecdysozoa</taxon>
        <taxon>Arthropoda</taxon>
        <taxon>Hexapoda</taxon>
        <taxon>Insecta</taxon>
        <taxon>Pterygota</taxon>
        <taxon>Neoptera</taxon>
        <taxon>Endopterygota</taxon>
        <taxon>Coleoptera</taxon>
        <taxon>Polyphaga</taxon>
        <taxon>Cucujiformia</taxon>
        <taxon>Tenebrionidae</taxon>
        <taxon>Zophobas</taxon>
    </lineage>
</organism>
<reference evidence="1" key="1">
    <citation type="journal article" date="2023" name="G3 (Bethesda)">
        <title>Whole genome assemblies of Zophobas morio and Tenebrio molitor.</title>
        <authorList>
            <person name="Kaur S."/>
            <person name="Stinson S.A."/>
            <person name="diCenzo G.C."/>
        </authorList>
    </citation>
    <scope>NUCLEOTIDE SEQUENCE</scope>
    <source>
        <strain evidence="1">QUZm001</strain>
    </source>
</reference>
<dbReference type="AlphaFoldDB" id="A0AA38IET1"/>
<dbReference type="Proteomes" id="UP001168821">
    <property type="component" value="Unassembled WGS sequence"/>
</dbReference>
<name>A0AA38IET1_9CUCU</name>
<proteinExistence type="predicted"/>
<sequence length="137" mass="15643">MWTFQYPCMRTTAAFRLKISCVLRARAHAVAGQRGLPRIHGRFDLCKSSCSRRDPGMRVACPAKQIFQKVTHVIFDLDGLLLVVTTSSLTTLKYAKMKFVTEKMSEVINYPIGRRTFCPVLYLDPRETAVKDNKWNG</sequence>
<comment type="caution">
    <text evidence="1">The sequence shown here is derived from an EMBL/GenBank/DDBJ whole genome shotgun (WGS) entry which is preliminary data.</text>
</comment>
<dbReference type="EMBL" id="JALNTZ010000004">
    <property type="protein sequence ID" value="KAJ3653703.1"/>
    <property type="molecule type" value="Genomic_DNA"/>
</dbReference>
<keyword evidence="2" id="KW-1185">Reference proteome</keyword>